<feature type="region of interest" description="Disordered" evidence="1">
    <location>
        <begin position="1025"/>
        <end position="1062"/>
    </location>
</feature>
<dbReference type="InterPro" id="IPR028245">
    <property type="entry name" value="PIL1/LSP1"/>
</dbReference>
<keyword evidence="3" id="KW-1185">Reference proteome</keyword>
<accession>A0A9P6U2F2</accession>
<protein>
    <recommendedName>
        <fullName evidence="4">Eisosome component PIL1-domain-containing protein</fullName>
    </recommendedName>
</protein>
<reference evidence="2" key="1">
    <citation type="journal article" date="2020" name="Fungal Divers.">
        <title>Resolving the Mortierellaceae phylogeny through synthesis of multi-gene phylogenetics and phylogenomics.</title>
        <authorList>
            <person name="Vandepol N."/>
            <person name="Liber J."/>
            <person name="Desiro A."/>
            <person name="Na H."/>
            <person name="Kennedy M."/>
            <person name="Barry K."/>
            <person name="Grigoriev I.V."/>
            <person name="Miller A.N."/>
            <person name="O'Donnell K."/>
            <person name="Stajich J.E."/>
            <person name="Bonito G."/>
        </authorList>
    </citation>
    <scope>NUCLEOTIDE SEQUENCE</scope>
    <source>
        <strain evidence="2">BC1065</strain>
    </source>
</reference>
<comment type="caution">
    <text evidence="2">The sequence shown here is derived from an EMBL/GenBank/DDBJ whole genome shotgun (WGS) entry which is preliminary data.</text>
</comment>
<feature type="region of interest" description="Disordered" evidence="1">
    <location>
        <begin position="1085"/>
        <end position="1131"/>
    </location>
</feature>
<dbReference type="AlphaFoldDB" id="A0A9P6U2F2"/>
<dbReference type="EMBL" id="JAAAJB010000398">
    <property type="protein sequence ID" value="KAG0256687.1"/>
    <property type="molecule type" value="Genomic_DNA"/>
</dbReference>
<feature type="compositionally biased region" description="Acidic residues" evidence="1">
    <location>
        <begin position="644"/>
        <end position="677"/>
    </location>
</feature>
<feature type="region of interest" description="Disordered" evidence="1">
    <location>
        <begin position="842"/>
        <end position="893"/>
    </location>
</feature>
<feature type="region of interest" description="Disordered" evidence="1">
    <location>
        <begin position="362"/>
        <end position="466"/>
    </location>
</feature>
<sequence>MDLLGSHFSESARRAAGSFLSPLTNAIGEQRRLVESLNAVSKVRVEECKHMMIWSKSQDVLLKLNLLIRKVSDYEVRFGNQYESFREKIKYLRTKDDSLCEIGRRQVELQQKIIDSSKSHFRSAKVKLFQSELDSMKRESGPTATKLQTLKRQLIKDAYTIQLNAIIELGRKMQIIGEHGKQLLEHIDLPQAEGSYSGGLKTEDILQSARLTLERWEQFMLVDPQSIVFHAPESSDDEELSELEIDDDDMTETASIRSHLKSKPTIAISKHFDEPSSPASSKVPETPSTIKSPETPKPVESPTSPKVPDTPVTPKAQDSPASPLAPDTASETTSEASLKEVETDTAAVVTAAAVITATAITTADPAPDPAPAPASASAPAPTPAPTPAVVDDDKGDDDDGDDGSDDTESESSEDEKEQEEREKRLSAEIDSFHSTTSPLAPKLTLTPSRPAAAPRPALPPRASSDWASEATMALEAVDTHAISKINDDKGLTEDEKLRRIEELEIKKAMELSMIENNPPRDFSNDLNLTAEEIRFITGDVVPKRSTVVKKKPRAPMVVPIDPAVASESQAQAPPKPQRKIPEPPKAREQENEDEQKKKDEEKEQEATLTAAKVAPKPRVVRAPQVTEAETLPVSRQGPKPWVPNEDEESYETASDEEDRSNDDSDEYKDADSADDDEPLQKKTQQQKQPKVKEIKENKPPVHVYEELPSSTDIGESLGDDGIPASEMHKAGSLVVPKEVPLESMGPDPSEMPLESMGPDGQELEVPYVPMPRIPSMSRVRSKKIRERQEREQRQATLQMQTAGGAYIGSHVYMGSPELQYLQTTSPQFMHQQVAMASSGQTPVMQSSQGSFPTPQMANNTVATSYGSYTPQTKYVPGKGKKARPNSAASTISAASSHAFAGPLNQHQQYQQYQQHQQHQQYQQNQQYQADYQRHQQQQLQDFFYSTDVQQANEQTLYQKQYEQYQQYQQQFQQTQPQRTNSTASTMTYSSSISMGSPMGWHLPGGGAQAPSMLDDEMQKYIDSLRGTATSPSSDSGHLRRPSHDGSSSIMGSSTPPSPAMSHVSLVPITGTVVGGGASPAPSHISLIPVDSPIPASAPLPAPAPSAAAATSRPGSSQGMHPDDGRYKVEVK</sequence>
<dbReference type="PANTHER" id="PTHR31962">
    <property type="entry name" value="SPHINGOLIPID LONG CHAIN BASE-RESPONSIVE PROTEIN PIL1"/>
    <property type="match status" value="1"/>
</dbReference>
<dbReference type="OrthoDB" id="5599269at2759"/>
<feature type="compositionally biased region" description="Polar residues" evidence="1">
    <location>
        <begin position="1026"/>
        <end position="1035"/>
    </location>
</feature>
<feature type="compositionally biased region" description="Acidic residues" evidence="1">
    <location>
        <begin position="393"/>
        <end position="417"/>
    </location>
</feature>
<feature type="region of interest" description="Disordered" evidence="1">
    <location>
        <begin position="544"/>
        <end position="788"/>
    </location>
</feature>
<dbReference type="Pfam" id="PF13805">
    <property type="entry name" value="Pil1"/>
    <property type="match status" value="1"/>
</dbReference>
<feature type="compositionally biased region" description="Low complexity" evidence="1">
    <location>
        <begin position="1104"/>
        <end position="1116"/>
    </location>
</feature>
<dbReference type="Gene3D" id="1.20.1270.60">
    <property type="entry name" value="Arfaptin homology (AH) domain/BAR domain"/>
    <property type="match status" value="1"/>
</dbReference>
<dbReference type="Proteomes" id="UP000807716">
    <property type="component" value="Unassembled WGS sequence"/>
</dbReference>
<evidence type="ECO:0000313" key="2">
    <source>
        <dbReference type="EMBL" id="KAG0256687.1"/>
    </source>
</evidence>
<dbReference type="PANTHER" id="PTHR31962:SF1">
    <property type="entry name" value="SPHINGOLIPID LONG CHAIN BASE-RESPONSIVE PROTEIN PIL1"/>
    <property type="match status" value="1"/>
</dbReference>
<evidence type="ECO:0008006" key="4">
    <source>
        <dbReference type="Google" id="ProtNLM"/>
    </source>
</evidence>
<dbReference type="InterPro" id="IPR027267">
    <property type="entry name" value="AH/BAR_dom_sf"/>
</dbReference>
<gene>
    <name evidence="2" type="ORF">DFQ27_005547</name>
</gene>
<evidence type="ECO:0000256" key="1">
    <source>
        <dbReference type="SAM" id="MobiDB-lite"/>
    </source>
</evidence>
<dbReference type="GO" id="GO:0036286">
    <property type="term" value="C:eisosome filament"/>
    <property type="evidence" value="ECO:0007669"/>
    <property type="project" value="TreeGrafter"/>
</dbReference>
<feature type="compositionally biased region" description="Basic and acidic residues" evidence="1">
    <location>
        <begin position="579"/>
        <end position="605"/>
    </location>
</feature>
<organism evidence="2 3">
    <name type="scientific">Actinomortierella ambigua</name>
    <dbReference type="NCBI Taxonomy" id="1343610"/>
    <lineage>
        <taxon>Eukaryota</taxon>
        <taxon>Fungi</taxon>
        <taxon>Fungi incertae sedis</taxon>
        <taxon>Mucoromycota</taxon>
        <taxon>Mortierellomycotina</taxon>
        <taxon>Mortierellomycetes</taxon>
        <taxon>Mortierellales</taxon>
        <taxon>Mortierellaceae</taxon>
        <taxon>Actinomortierella</taxon>
    </lineage>
</organism>
<feature type="compositionally biased region" description="Basic and acidic residues" evidence="1">
    <location>
        <begin position="418"/>
        <end position="431"/>
    </location>
</feature>
<feature type="compositionally biased region" description="Basic and acidic residues" evidence="1">
    <location>
        <begin position="690"/>
        <end position="705"/>
    </location>
</feature>
<feature type="region of interest" description="Disordered" evidence="1">
    <location>
        <begin position="971"/>
        <end position="990"/>
    </location>
</feature>
<feature type="compositionally biased region" description="Polar residues" evidence="1">
    <location>
        <begin position="842"/>
        <end position="872"/>
    </location>
</feature>
<dbReference type="GO" id="GO:0070941">
    <property type="term" value="P:eisosome assembly"/>
    <property type="evidence" value="ECO:0007669"/>
    <property type="project" value="TreeGrafter"/>
</dbReference>
<feature type="compositionally biased region" description="Basic and acidic residues" evidence="1">
    <location>
        <begin position="1120"/>
        <end position="1131"/>
    </location>
</feature>
<feature type="compositionally biased region" description="Low complexity" evidence="1">
    <location>
        <begin position="1044"/>
        <end position="1054"/>
    </location>
</feature>
<proteinExistence type="predicted"/>
<evidence type="ECO:0000313" key="3">
    <source>
        <dbReference type="Proteomes" id="UP000807716"/>
    </source>
</evidence>
<feature type="compositionally biased region" description="Polar residues" evidence="1">
    <location>
        <begin position="978"/>
        <end position="990"/>
    </location>
</feature>
<dbReference type="GO" id="GO:0005886">
    <property type="term" value="C:plasma membrane"/>
    <property type="evidence" value="ECO:0007669"/>
    <property type="project" value="TreeGrafter"/>
</dbReference>
<name>A0A9P6U2F2_9FUNG</name>
<feature type="region of interest" description="Disordered" evidence="1">
    <location>
        <begin position="906"/>
        <end position="933"/>
    </location>
</feature>
<feature type="compositionally biased region" description="Low complexity" evidence="1">
    <location>
        <begin position="443"/>
        <end position="464"/>
    </location>
</feature>
<feature type="region of interest" description="Disordered" evidence="1">
    <location>
        <begin position="267"/>
        <end position="342"/>
    </location>
</feature>
<dbReference type="GO" id="GO:0006897">
    <property type="term" value="P:endocytosis"/>
    <property type="evidence" value="ECO:0007669"/>
    <property type="project" value="TreeGrafter"/>
</dbReference>
<dbReference type="GO" id="GO:0008289">
    <property type="term" value="F:lipid binding"/>
    <property type="evidence" value="ECO:0007669"/>
    <property type="project" value="TreeGrafter"/>
</dbReference>